<dbReference type="InterPro" id="IPR032710">
    <property type="entry name" value="NTF2-like_dom_sf"/>
</dbReference>
<dbReference type="AlphaFoldDB" id="A0A4V3DUK1"/>
<dbReference type="InterPro" id="IPR013543">
    <property type="entry name" value="Ca/CaM-dep_prot_kinase-assoc"/>
</dbReference>
<dbReference type="Gene3D" id="3.10.450.50">
    <property type="match status" value="1"/>
</dbReference>
<dbReference type="PIRSF" id="PIRSF028470">
    <property type="entry name" value="UCP028470"/>
    <property type="match status" value="1"/>
</dbReference>
<reference evidence="3 4" key="1">
    <citation type="submission" date="2019-03" db="EMBL/GenBank/DDBJ databases">
        <title>Genomic Encyclopedia of Type Strains, Phase III (KMG-III): the genomes of soil and plant-associated and newly described type strains.</title>
        <authorList>
            <person name="Whitman W."/>
        </authorList>
    </citation>
    <scope>NUCLEOTIDE SEQUENCE [LARGE SCALE GENOMIC DNA]</scope>
    <source>
        <strain evidence="3 4">CECT 8976</strain>
    </source>
</reference>
<organism evidence="3 4">
    <name type="scientific">Paludibacterium purpuratum</name>
    <dbReference type="NCBI Taxonomy" id="1144873"/>
    <lineage>
        <taxon>Bacteria</taxon>
        <taxon>Pseudomonadati</taxon>
        <taxon>Pseudomonadota</taxon>
        <taxon>Betaproteobacteria</taxon>
        <taxon>Neisseriales</taxon>
        <taxon>Chromobacteriaceae</taxon>
        <taxon>Paludibacterium</taxon>
    </lineage>
</organism>
<gene>
    <name evidence="3" type="ORF">DFP86_11362</name>
</gene>
<dbReference type="EMBL" id="SNZP01000013">
    <property type="protein sequence ID" value="TDR73555.1"/>
    <property type="molecule type" value="Genomic_DNA"/>
</dbReference>
<dbReference type="GO" id="GO:0005516">
    <property type="term" value="F:calmodulin binding"/>
    <property type="evidence" value="ECO:0007669"/>
    <property type="project" value="InterPro"/>
</dbReference>
<proteinExistence type="predicted"/>
<dbReference type="GO" id="GO:0004683">
    <property type="term" value="F:calcium/calmodulin-dependent protein kinase activity"/>
    <property type="evidence" value="ECO:0007669"/>
    <property type="project" value="InterPro"/>
</dbReference>
<dbReference type="InterPro" id="IPR016887">
    <property type="entry name" value="UCP028470_steroid_isom-rel"/>
</dbReference>
<comment type="caution">
    <text evidence="3">The sequence shown here is derived from an EMBL/GenBank/DDBJ whole genome shotgun (WGS) entry which is preliminary data.</text>
</comment>
<evidence type="ECO:0000313" key="3">
    <source>
        <dbReference type="EMBL" id="TDR73555.1"/>
    </source>
</evidence>
<dbReference type="SUPFAM" id="SSF54427">
    <property type="entry name" value="NTF2-like"/>
    <property type="match status" value="1"/>
</dbReference>
<keyword evidence="4" id="KW-1185">Reference proteome</keyword>
<evidence type="ECO:0000256" key="1">
    <source>
        <dbReference type="SAM" id="SignalP"/>
    </source>
</evidence>
<accession>A0A4V3DUK1</accession>
<evidence type="ECO:0000259" key="2">
    <source>
        <dbReference type="Pfam" id="PF08332"/>
    </source>
</evidence>
<feature type="chain" id="PRO_5020727370" description="Calcium/calmodulin-dependent protein kinase II association-domain domain-containing protein" evidence="1">
    <location>
        <begin position="20"/>
        <end position="150"/>
    </location>
</feature>
<dbReference type="OrthoDB" id="953853at2"/>
<dbReference type="Pfam" id="PF08332">
    <property type="entry name" value="CaMKII_AD"/>
    <property type="match status" value="1"/>
</dbReference>
<dbReference type="RefSeq" id="WP_133682781.1">
    <property type="nucleotide sequence ID" value="NZ_SNZP01000013.1"/>
</dbReference>
<name>A0A4V3DUK1_9NEIS</name>
<evidence type="ECO:0000313" key="4">
    <source>
        <dbReference type="Proteomes" id="UP000295611"/>
    </source>
</evidence>
<dbReference type="Proteomes" id="UP000295611">
    <property type="component" value="Unassembled WGS sequence"/>
</dbReference>
<sequence>MKVLSFCLSLVLAGTNALAYADTNCKPTTQAEIAGLFDRWNASLQTGDPAKVAANYAQGSLLLPTLSNKPRLTQAEKIDYFEHFLVKKPVGQIDQRVVSIGCNSALDSGLYTFRFGDGSLAHARYTFTYDYDGKQWLITSHHSSLMPEKR</sequence>
<keyword evidence="1" id="KW-0732">Signal</keyword>
<protein>
    <recommendedName>
        <fullName evidence="2">Calcium/calmodulin-dependent protein kinase II association-domain domain-containing protein</fullName>
    </recommendedName>
</protein>
<feature type="domain" description="Calcium/calmodulin-dependent protein kinase II association-domain" evidence="2">
    <location>
        <begin position="30"/>
        <end position="147"/>
    </location>
</feature>
<feature type="signal peptide" evidence="1">
    <location>
        <begin position="1"/>
        <end position="19"/>
    </location>
</feature>